<dbReference type="Proteomes" id="UP000712281">
    <property type="component" value="Unassembled WGS sequence"/>
</dbReference>
<name>A0A8S9G8S6_BRACR</name>
<dbReference type="AlphaFoldDB" id="A0A8S9G8S6"/>
<comment type="caution">
    <text evidence="1">The sequence shown here is derived from an EMBL/GenBank/DDBJ whole genome shotgun (WGS) entry which is preliminary data.</text>
</comment>
<gene>
    <name evidence="1" type="ORF">F2Q68_00029762</name>
</gene>
<evidence type="ECO:0000313" key="2">
    <source>
        <dbReference type="Proteomes" id="UP000712281"/>
    </source>
</evidence>
<reference evidence="1" key="1">
    <citation type="submission" date="2019-12" db="EMBL/GenBank/DDBJ databases">
        <title>Genome sequencing and annotation of Brassica cretica.</title>
        <authorList>
            <person name="Studholme D.J."/>
            <person name="Sarris P.F."/>
        </authorList>
    </citation>
    <scope>NUCLEOTIDE SEQUENCE</scope>
    <source>
        <strain evidence="1">PFS-001/15</strain>
        <tissue evidence="1">Leaf</tissue>
    </source>
</reference>
<dbReference type="EMBL" id="QGKW02002005">
    <property type="protein sequence ID" value="KAF2540728.1"/>
    <property type="molecule type" value="Genomic_DNA"/>
</dbReference>
<sequence>MPKTTSIGRPTNSNRLSSSSNIEHDVSLAILISIFIIQSRSPHFSGDFNHHRPHPISIIPSKILKRNLFCFTEDPKEEGQIEKEKKSEMDSKMISPWTVNGLLSVFRLVFLLHASSSSWVLLSS</sequence>
<accession>A0A8S9G8S6</accession>
<proteinExistence type="predicted"/>
<protein>
    <submittedName>
        <fullName evidence="1">Uncharacterized protein</fullName>
    </submittedName>
</protein>
<organism evidence="1 2">
    <name type="scientific">Brassica cretica</name>
    <name type="common">Mustard</name>
    <dbReference type="NCBI Taxonomy" id="69181"/>
    <lineage>
        <taxon>Eukaryota</taxon>
        <taxon>Viridiplantae</taxon>
        <taxon>Streptophyta</taxon>
        <taxon>Embryophyta</taxon>
        <taxon>Tracheophyta</taxon>
        <taxon>Spermatophyta</taxon>
        <taxon>Magnoliopsida</taxon>
        <taxon>eudicotyledons</taxon>
        <taxon>Gunneridae</taxon>
        <taxon>Pentapetalae</taxon>
        <taxon>rosids</taxon>
        <taxon>malvids</taxon>
        <taxon>Brassicales</taxon>
        <taxon>Brassicaceae</taxon>
        <taxon>Brassiceae</taxon>
        <taxon>Brassica</taxon>
    </lineage>
</organism>
<evidence type="ECO:0000313" key="1">
    <source>
        <dbReference type="EMBL" id="KAF2540728.1"/>
    </source>
</evidence>